<protein>
    <submittedName>
        <fullName evidence="1">Putative zinc-or iron-chelating protein</fullName>
    </submittedName>
</protein>
<dbReference type="Pfam" id="PF03692">
    <property type="entry name" value="CxxCxxCC"/>
    <property type="match status" value="1"/>
</dbReference>
<keyword evidence="2" id="KW-1185">Reference proteome</keyword>
<dbReference type="RefSeq" id="WP_144686626.1">
    <property type="nucleotide sequence ID" value="NZ_VLLC01000042.1"/>
</dbReference>
<dbReference type="EMBL" id="VLLC01000042">
    <property type="protein sequence ID" value="TWI64617.1"/>
    <property type="molecule type" value="Genomic_DNA"/>
</dbReference>
<dbReference type="AlphaFoldDB" id="A0A562R6E9"/>
<sequence length="224" mass="25848">MQTSCTQCGECCRKGGPALHIEDKFLIMQGKLPASGLFTLRKGEVGMDPVENKKIILEEEIIKIQPDKNRDWACIHLSEKGDACEVYDTRPVECRLLKCWDTRALLARYQEDRLTRKDIFGGVEGLWDLIEDHEKRCGYDTIRNLVETLEEQKGADGESARKLGEIILYDRHIREVMEEKKPEMAKMADLLFGRPLMQTLPVMFDLKIEKKESGWVIKPRRIPV</sequence>
<proteinExistence type="predicted"/>
<evidence type="ECO:0000313" key="2">
    <source>
        <dbReference type="Proteomes" id="UP000318307"/>
    </source>
</evidence>
<name>A0A562R6E9_9BACT</name>
<comment type="caution">
    <text evidence="1">The sequence shown here is derived from an EMBL/GenBank/DDBJ whole genome shotgun (WGS) entry which is preliminary data.</text>
</comment>
<accession>A0A562R6E9</accession>
<dbReference type="PANTHER" id="PTHR35866">
    <property type="entry name" value="PUTATIVE-RELATED"/>
    <property type="match status" value="1"/>
</dbReference>
<dbReference type="Proteomes" id="UP000318307">
    <property type="component" value="Unassembled WGS sequence"/>
</dbReference>
<reference evidence="1 2" key="1">
    <citation type="submission" date="2019-07" db="EMBL/GenBank/DDBJ databases">
        <title>Genome sequencing of 100 strains of the haloalkaliphilic chemolithoautotrophic sulfur-oxidizing bacterium Thioalkalivibrio.</title>
        <authorList>
            <person name="Muyzer G."/>
        </authorList>
    </citation>
    <scope>NUCLEOTIDE SEQUENCE [LARGE SCALE GENOMIC DNA]</scope>
    <source>
        <strain evidence="1 2">ASO4-4</strain>
    </source>
</reference>
<gene>
    <name evidence="1" type="ORF">LZ24_03142</name>
</gene>
<evidence type="ECO:0000313" key="1">
    <source>
        <dbReference type="EMBL" id="TWI64617.1"/>
    </source>
</evidence>
<dbReference type="PANTHER" id="PTHR35866:SF1">
    <property type="entry name" value="YKGJ FAMILY CYSTEINE CLUSTER PROTEIN"/>
    <property type="match status" value="1"/>
</dbReference>
<dbReference type="InterPro" id="IPR005358">
    <property type="entry name" value="Puta_zinc/iron-chelating_dom"/>
</dbReference>
<dbReference type="OrthoDB" id="9780934at2"/>
<organism evidence="1 2">
    <name type="scientific">Desulfobotulus alkaliphilus</name>
    <dbReference type="NCBI Taxonomy" id="622671"/>
    <lineage>
        <taxon>Bacteria</taxon>
        <taxon>Pseudomonadati</taxon>
        <taxon>Thermodesulfobacteriota</taxon>
        <taxon>Desulfobacteria</taxon>
        <taxon>Desulfobacterales</taxon>
        <taxon>Desulfobacteraceae</taxon>
        <taxon>Desulfobotulus</taxon>
    </lineage>
</organism>